<dbReference type="OrthoDB" id="9765625at2"/>
<feature type="region of interest" description="Disordered" evidence="3">
    <location>
        <begin position="70"/>
        <end position="106"/>
    </location>
</feature>
<dbReference type="EC" id="4.99.1.12" evidence="2"/>
<feature type="compositionally biased region" description="Basic and acidic residues" evidence="3">
    <location>
        <begin position="94"/>
        <end position="106"/>
    </location>
</feature>
<dbReference type="Proteomes" id="UP000321157">
    <property type="component" value="Unassembled WGS sequence"/>
</dbReference>
<comment type="caution">
    <text evidence="4">The sequence shown here is derived from an EMBL/GenBank/DDBJ whole genome shotgun (WGS) entry which is preliminary data.</text>
</comment>
<proteinExistence type="inferred from homology"/>
<keyword evidence="5" id="KW-1185">Reference proteome</keyword>
<dbReference type="EMBL" id="BJXX01000154">
    <property type="protein sequence ID" value="GEN35850.1"/>
    <property type="molecule type" value="Genomic_DNA"/>
</dbReference>
<name>A0A511VA91_9BACL</name>
<dbReference type="AlphaFoldDB" id="A0A511VA91"/>
<organism evidence="4 5">
    <name type="scientific">Aneurinibacillus danicus</name>
    <dbReference type="NCBI Taxonomy" id="267746"/>
    <lineage>
        <taxon>Bacteria</taxon>
        <taxon>Bacillati</taxon>
        <taxon>Bacillota</taxon>
        <taxon>Bacilli</taxon>
        <taxon>Bacillales</taxon>
        <taxon>Paenibacillaceae</taxon>
        <taxon>Aneurinibacillus group</taxon>
        <taxon>Aneurinibacillus</taxon>
    </lineage>
</organism>
<protein>
    <recommendedName>
        <fullName evidence="2">Pyridinium-3,5-bisthiocarboxylic acid mononucleotide nickel insertion protein</fullName>
        <shortName evidence="2">P2TMN nickel insertion protein</shortName>
        <ecNumber evidence="2">4.99.1.12</ecNumber>
    </recommendedName>
    <alternativeName>
        <fullName evidence="2">Nickel-pincer cofactor biosynthesis protein LarC</fullName>
    </alternativeName>
</protein>
<keyword evidence="2" id="KW-0456">Lyase</keyword>
<sequence>MRVLYLDCFSGISGDMTVGALVDAGASAERIEQELKKLPVSGYEIEWRTVVRKGISATKFDVHLVAKSHSHDHTHHQDDHDHLHEHTHAHHHEHGGGHHHGDGHHEHRHYREIIRMIDASDLPEGVKVRSKQIFAPIAESEAAIHGIPVEDVHFHEVGAVDSIVDIVAVAIALEELGVEAVYASAVPLGSGHIHCAHGIYPVPAPATLDMLRGVPLMQSTLPYELTTPTGAGIIAGQVRSFGPLPSMTVTAIGYGAGTKDIPDRPNVLRVIIGELSDSSRRRGEIETISVLECQMDDMNGEHFGYVLPKLLDAGALDVFYTPVYMKKSRPGVLVTVLAAPQNAAACEEILLLETTTLGVRKSLWERRMLQRQIVDMETPFGTVKVKQAIKAGKVIRQVPEYEDVRRIAETTGVPFYDVYNAAIASTKLSEK</sequence>
<dbReference type="NCBIfam" id="TIGR00299">
    <property type="entry name" value="nickel pincer cofactor biosynthesis protein LarC"/>
    <property type="match status" value="1"/>
</dbReference>
<dbReference type="GO" id="GO:0051604">
    <property type="term" value="P:protein maturation"/>
    <property type="evidence" value="ECO:0007669"/>
    <property type="project" value="UniProtKB-UniRule"/>
</dbReference>
<evidence type="ECO:0000313" key="5">
    <source>
        <dbReference type="Proteomes" id="UP000321157"/>
    </source>
</evidence>
<dbReference type="InterPro" id="IPR002822">
    <property type="entry name" value="Ni_insertion"/>
</dbReference>
<reference evidence="4 5" key="1">
    <citation type="submission" date="2019-07" db="EMBL/GenBank/DDBJ databases">
        <title>Whole genome shotgun sequence of Aneurinibacillus danicus NBRC 102444.</title>
        <authorList>
            <person name="Hosoyama A."/>
            <person name="Uohara A."/>
            <person name="Ohji S."/>
            <person name="Ichikawa N."/>
        </authorList>
    </citation>
    <scope>NUCLEOTIDE SEQUENCE [LARGE SCALE GENOMIC DNA]</scope>
    <source>
        <strain evidence="4 5">NBRC 102444</strain>
    </source>
</reference>
<comment type="function">
    <text evidence="2">Involved in the biosynthesis of a nickel-pincer cofactor ((SCS)Ni(II) pincer complex). Binds Ni(2+), and functions in nickel delivery to pyridinium-3,5-bisthiocarboxylic acid mononucleotide (P2TMN), to form the mature cofactor. Is thus probably required for the activation of nickel-pincer cofactor-dependent enzymes.</text>
</comment>
<comment type="similarity">
    <text evidence="2">Belongs to the LarC family.</text>
</comment>
<dbReference type="Pfam" id="PF01969">
    <property type="entry name" value="Ni_insertion"/>
    <property type="match status" value="1"/>
</dbReference>
<feature type="compositionally biased region" description="Basic and acidic residues" evidence="3">
    <location>
        <begin position="70"/>
        <end position="86"/>
    </location>
</feature>
<evidence type="ECO:0000313" key="4">
    <source>
        <dbReference type="EMBL" id="GEN35850.1"/>
    </source>
</evidence>
<accession>A0A511VA91</accession>
<dbReference type="Gene3D" id="3.10.20.300">
    <property type="entry name" value="mk0293 like domain"/>
    <property type="match status" value="1"/>
</dbReference>
<dbReference type="HAMAP" id="MF_01074">
    <property type="entry name" value="LarC"/>
    <property type="match status" value="1"/>
</dbReference>
<comment type="catalytic activity">
    <reaction evidence="2">
        <text>Ni(II)-pyridinium-3,5-bisthiocarboxylate mononucleotide = pyridinium-3,5-bisthiocarboxylate mononucleotide + Ni(2+)</text>
        <dbReference type="Rhea" id="RHEA:54784"/>
        <dbReference type="ChEBI" id="CHEBI:49786"/>
        <dbReference type="ChEBI" id="CHEBI:137372"/>
        <dbReference type="ChEBI" id="CHEBI:137373"/>
        <dbReference type="EC" id="4.99.1.12"/>
    </reaction>
</comment>
<dbReference type="PANTHER" id="PTHR36566:SF1">
    <property type="entry name" value="PYRIDINIUM-3,5-BISTHIOCARBOXYLIC ACID MONONUCLEOTIDE NICKEL INSERTION PROTEIN"/>
    <property type="match status" value="1"/>
</dbReference>
<evidence type="ECO:0000256" key="1">
    <source>
        <dbReference type="ARBA" id="ARBA00022596"/>
    </source>
</evidence>
<evidence type="ECO:0000256" key="3">
    <source>
        <dbReference type="SAM" id="MobiDB-lite"/>
    </source>
</evidence>
<dbReference type="GO" id="GO:0016151">
    <property type="term" value="F:nickel cation binding"/>
    <property type="evidence" value="ECO:0007669"/>
    <property type="project" value="UniProtKB-UniRule"/>
</dbReference>
<dbReference type="PANTHER" id="PTHR36566">
    <property type="entry name" value="NICKEL INSERTION PROTEIN-RELATED"/>
    <property type="match status" value="1"/>
</dbReference>
<keyword evidence="1 2" id="KW-0533">Nickel</keyword>
<dbReference type="Gene3D" id="3.30.70.1380">
    <property type="entry name" value="Transcriptional regulatory protein pf0864 domain like"/>
    <property type="match status" value="1"/>
</dbReference>
<evidence type="ECO:0000256" key="2">
    <source>
        <dbReference type="HAMAP-Rule" id="MF_01074"/>
    </source>
</evidence>
<dbReference type="GO" id="GO:0016829">
    <property type="term" value="F:lyase activity"/>
    <property type="evidence" value="ECO:0007669"/>
    <property type="project" value="UniProtKB-UniRule"/>
</dbReference>
<gene>
    <name evidence="2" type="primary">larC</name>
    <name evidence="4" type="ORF">ADA01nite_33100</name>
</gene>